<sequence>MPTSAGTKVTDYKNAVPESVGVVTSDSLAAESLKGSGTFGEGNPHAAASKQPSHSTTTNTTDTSAATKLPPAVDAEAREAQEGWSETQQLQAGKGLGKEFGVGPTYNTNSGSGASSNFSSGAGGGATGGLVGGYAGADAKAQDPGLSKPKGKNLTESNDLEGKTPFSEVGTDSDPSRLAEQKLAQRNAQSGLDAGYPRTSVGQNGEHPYSALKDEAA</sequence>
<evidence type="ECO:0000313" key="3">
    <source>
        <dbReference type="Proteomes" id="UP000800035"/>
    </source>
</evidence>
<dbReference type="Proteomes" id="UP000800035">
    <property type="component" value="Unassembled WGS sequence"/>
</dbReference>
<evidence type="ECO:0000256" key="1">
    <source>
        <dbReference type="SAM" id="MobiDB-lite"/>
    </source>
</evidence>
<name>A0A6A5UMJ2_9PLEO</name>
<feature type="region of interest" description="Disordered" evidence="1">
    <location>
        <begin position="33"/>
        <end position="217"/>
    </location>
</feature>
<reference evidence="2" key="1">
    <citation type="journal article" date="2020" name="Stud. Mycol.">
        <title>101 Dothideomycetes genomes: a test case for predicting lifestyles and emergence of pathogens.</title>
        <authorList>
            <person name="Haridas S."/>
            <person name="Albert R."/>
            <person name="Binder M."/>
            <person name="Bloem J."/>
            <person name="Labutti K."/>
            <person name="Salamov A."/>
            <person name="Andreopoulos B."/>
            <person name="Baker S."/>
            <person name="Barry K."/>
            <person name="Bills G."/>
            <person name="Bluhm B."/>
            <person name="Cannon C."/>
            <person name="Castanera R."/>
            <person name="Culley D."/>
            <person name="Daum C."/>
            <person name="Ezra D."/>
            <person name="Gonzalez J."/>
            <person name="Henrissat B."/>
            <person name="Kuo A."/>
            <person name="Liang C."/>
            <person name="Lipzen A."/>
            <person name="Lutzoni F."/>
            <person name="Magnuson J."/>
            <person name="Mondo S."/>
            <person name="Nolan M."/>
            <person name="Ohm R."/>
            <person name="Pangilinan J."/>
            <person name="Park H.-J."/>
            <person name="Ramirez L."/>
            <person name="Alfaro M."/>
            <person name="Sun H."/>
            <person name="Tritt A."/>
            <person name="Yoshinaga Y."/>
            <person name="Zwiers L.-H."/>
            <person name="Turgeon B."/>
            <person name="Goodwin S."/>
            <person name="Spatafora J."/>
            <person name="Crous P."/>
            <person name="Grigoriev I."/>
        </authorList>
    </citation>
    <scope>NUCLEOTIDE SEQUENCE</scope>
    <source>
        <strain evidence="2">CBS 675.92</strain>
    </source>
</reference>
<dbReference type="AlphaFoldDB" id="A0A6A5UMJ2"/>
<gene>
    <name evidence="2" type="ORF">CC80DRAFT_588862</name>
</gene>
<accession>A0A6A5UMJ2</accession>
<feature type="compositionally biased region" description="Low complexity" evidence="1">
    <location>
        <begin position="55"/>
        <end position="67"/>
    </location>
</feature>
<feature type="compositionally biased region" description="Gly residues" evidence="1">
    <location>
        <begin position="121"/>
        <end position="135"/>
    </location>
</feature>
<dbReference type="OrthoDB" id="5383057at2759"/>
<evidence type="ECO:0000313" key="2">
    <source>
        <dbReference type="EMBL" id="KAF1962297.1"/>
    </source>
</evidence>
<protein>
    <submittedName>
        <fullName evidence="2">Uncharacterized protein</fullName>
    </submittedName>
</protein>
<feature type="compositionally biased region" description="Low complexity" evidence="1">
    <location>
        <begin position="110"/>
        <end position="120"/>
    </location>
</feature>
<dbReference type="EMBL" id="ML976979">
    <property type="protein sequence ID" value="KAF1962297.1"/>
    <property type="molecule type" value="Genomic_DNA"/>
</dbReference>
<organism evidence="2 3">
    <name type="scientific">Byssothecium circinans</name>
    <dbReference type="NCBI Taxonomy" id="147558"/>
    <lineage>
        <taxon>Eukaryota</taxon>
        <taxon>Fungi</taxon>
        <taxon>Dikarya</taxon>
        <taxon>Ascomycota</taxon>
        <taxon>Pezizomycotina</taxon>
        <taxon>Dothideomycetes</taxon>
        <taxon>Pleosporomycetidae</taxon>
        <taxon>Pleosporales</taxon>
        <taxon>Massarineae</taxon>
        <taxon>Massarinaceae</taxon>
        <taxon>Byssothecium</taxon>
    </lineage>
</organism>
<proteinExistence type="predicted"/>
<keyword evidence="3" id="KW-1185">Reference proteome</keyword>